<organism evidence="1 2">
    <name type="scientific">Nonomuraea jabiensis</name>
    <dbReference type="NCBI Taxonomy" id="882448"/>
    <lineage>
        <taxon>Bacteria</taxon>
        <taxon>Bacillati</taxon>
        <taxon>Actinomycetota</taxon>
        <taxon>Actinomycetes</taxon>
        <taxon>Streptosporangiales</taxon>
        <taxon>Streptosporangiaceae</taxon>
        <taxon>Nonomuraea</taxon>
    </lineage>
</organism>
<comment type="caution">
    <text evidence="1">The sequence shown here is derived from an EMBL/GenBank/DDBJ whole genome shotgun (WGS) entry which is preliminary data.</text>
</comment>
<proteinExistence type="predicted"/>
<gene>
    <name evidence="1" type="ORF">HD596_011877</name>
</gene>
<name>A0A7W9GKA2_9ACTN</name>
<protein>
    <submittedName>
        <fullName evidence="1">DNA-binding NarL/FixJ family response regulator</fullName>
    </submittedName>
</protein>
<dbReference type="Proteomes" id="UP000579153">
    <property type="component" value="Unassembled WGS sequence"/>
</dbReference>
<reference evidence="1 2" key="1">
    <citation type="submission" date="2020-08" db="EMBL/GenBank/DDBJ databases">
        <title>Sequencing the genomes of 1000 actinobacteria strains.</title>
        <authorList>
            <person name="Klenk H.-P."/>
        </authorList>
    </citation>
    <scope>NUCLEOTIDE SEQUENCE [LARGE SCALE GENOMIC DNA]</scope>
    <source>
        <strain evidence="1 2">DSM 45507</strain>
    </source>
</reference>
<dbReference type="GO" id="GO:0003677">
    <property type="term" value="F:DNA binding"/>
    <property type="evidence" value="ECO:0007669"/>
    <property type="project" value="UniProtKB-KW"/>
</dbReference>
<dbReference type="AlphaFoldDB" id="A0A7W9GKA2"/>
<accession>A0A7W9GKA2</accession>
<keyword evidence="2" id="KW-1185">Reference proteome</keyword>
<evidence type="ECO:0000313" key="2">
    <source>
        <dbReference type="Proteomes" id="UP000579153"/>
    </source>
</evidence>
<keyword evidence="1" id="KW-0238">DNA-binding</keyword>
<sequence length="39" mass="4135">MENETVKRHVGDVLDKPVASDRAQAVVRAYDLGPVLAGG</sequence>
<dbReference type="EMBL" id="JACHMB010000001">
    <property type="protein sequence ID" value="MBB5785121.1"/>
    <property type="molecule type" value="Genomic_DNA"/>
</dbReference>
<evidence type="ECO:0000313" key="1">
    <source>
        <dbReference type="EMBL" id="MBB5785121.1"/>
    </source>
</evidence>